<accession>A0A7K4MLW6</accession>
<proteinExistence type="predicted"/>
<gene>
    <name evidence="1" type="ORF">HX850_04665</name>
</gene>
<comment type="caution">
    <text evidence="1">The sequence shown here is derived from an EMBL/GenBank/DDBJ whole genome shotgun (WGS) entry which is preliminary data.</text>
</comment>
<dbReference type="Proteomes" id="UP000568446">
    <property type="component" value="Unassembled WGS sequence"/>
</dbReference>
<protein>
    <submittedName>
        <fullName evidence="1">Uncharacterized protein</fullName>
    </submittedName>
</protein>
<evidence type="ECO:0000313" key="2">
    <source>
        <dbReference type="Proteomes" id="UP000568446"/>
    </source>
</evidence>
<organism evidence="1 2">
    <name type="scientific">Marine Group I thaumarchaeote</name>
    <dbReference type="NCBI Taxonomy" id="2511932"/>
    <lineage>
        <taxon>Archaea</taxon>
        <taxon>Nitrososphaerota</taxon>
        <taxon>Marine Group I</taxon>
    </lineage>
</organism>
<dbReference type="EMBL" id="JACATK010000039">
    <property type="protein sequence ID" value="NWJ30189.1"/>
    <property type="molecule type" value="Genomic_DNA"/>
</dbReference>
<sequence length="202" mass="23459">MGLDTEEIRNEIKRILEREGIHRSKRLADEVVKKVGSEKTVYREIKTMAESGVIQRTGSGQHISYDIPSATEKHRLVLFHLLEYAENNWEHLDRSHFKIVNKKQLVPLEALMDIVSGIKQLQTIETRFRIFKMYPALKKSKEWDKLEKQIEKNWKSIRVLIAHNIERSGKSDIVGEVLMNFNPIMRGVMTSVDPASDSKHVI</sequence>
<name>A0A7K4MLW6_9ARCH</name>
<evidence type="ECO:0000313" key="1">
    <source>
        <dbReference type="EMBL" id="NWJ30189.1"/>
    </source>
</evidence>
<reference evidence="1 2" key="1">
    <citation type="journal article" date="2019" name="Environ. Microbiol.">
        <title>Genomics insights into ecotype formation of ammonia-oxidizing archaea in the deep ocean.</title>
        <authorList>
            <person name="Wang Y."/>
            <person name="Huang J.M."/>
            <person name="Cui G.J."/>
            <person name="Nunoura T."/>
            <person name="Takaki Y."/>
            <person name="Li W.L."/>
            <person name="Li J."/>
            <person name="Gao Z.M."/>
            <person name="Takai K."/>
            <person name="Zhang A.Q."/>
            <person name="Stepanauskas R."/>
        </authorList>
    </citation>
    <scope>NUCLEOTIDE SEQUENCE [LARGE SCALE GENOMIC DNA]</scope>
    <source>
        <strain evidence="1 2">C4</strain>
    </source>
</reference>
<dbReference type="AlphaFoldDB" id="A0A7K4MLW6"/>